<dbReference type="EMBL" id="DS547107">
    <property type="protein sequence ID" value="EDR06693.1"/>
    <property type="molecule type" value="Genomic_DNA"/>
</dbReference>
<protein>
    <submittedName>
        <fullName evidence="2">Predicted protein</fullName>
    </submittedName>
</protein>
<gene>
    <name evidence="2" type="ORF">LACBIDRAFT_328613</name>
</gene>
<proteinExistence type="predicted"/>
<keyword evidence="3" id="KW-1185">Reference proteome</keyword>
<evidence type="ECO:0000256" key="1">
    <source>
        <dbReference type="SAM" id="MobiDB-lite"/>
    </source>
</evidence>
<evidence type="ECO:0000313" key="3">
    <source>
        <dbReference type="Proteomes" id="UP000001194"/>
    </source>
</evidence>
<dbReference type="GeneID" id="6078096"/>
<organism evidence="3">
    <name type="scientific">Laccaria bicolor (strain S238N-H82 / ATCC MYA-4686)</name>
    <name type="common">Bicoloured deceiver</name>
    <name type="synonym">Laccaria laccata var. bicolor</name>
    <dbReference type="NCBI Taxonomy" id="486041"/>
    <lineage>
        <taxon>Eukaryota</taxon>
        <taxon>Fungi</taxon>
        <taxon>Dikarya</taxon>
        <taxon>Basidiomycota</taxon>
        <taxon>Agaricomycotina</taxon>
        <taxon>Agaricomycetes</taxon>
        <taxon>Agaricomycetidae</taxon>
        <taxon>Agaricales</taxon>
        <taxon>Agaricineae</taxon>
        <taxon>Hydnangiaceae</taxon>
        <taxon>Laccaria</taxon>
    </lineage>
</organism>
<feature type="compositionally biased region" description="Basic and acidic residues" evidence="1">
    <location>
        <begin position="173"/>
        <end position="183"/>
    </location>
</feature>
<feature type="region of interest" description="Disordered" evidence="1">
    <location>
        <begin position="138"/>
        <end position="195"/>
    </location>
</feature>
<feature type="region of interest" description="Disordered" evidence="1">
    <location>
        <begin position="314"/>
        <end position="357"/>
    </location>
</feature>
<accession>B0DFF2</accession>
<dbReference type="KEGG" id="lbc:LACBIDRAFT_328613"/>
<dbReference type="AlphaFoldDB" id="B0DFF2"/>
<sequence length="584" mass="65875">MWKGEWKHFTRNWVTEAQRGLKDKCAFINYVSWLQASPFWMPDANARTRMADDHYLGVWLNGMEERQARWYLKEGIPCFIVREIMPLERAQLAAPETMIDFAAGSSAAPLHWGVNDYNSLALSRGDLSLRDTSSFHNPGWVWSEPPVQKNKSPAKEPPRTQSSGWAWSGIQASKDKSPVKEQPKSQTIDYGPPPPETVIIAKDQVPWIKPPPVKRATPSRPGAPPHEQKKWIKWVENHQPEGTFCKVGAKFAPNHRSHSMYDRDKHRHLFFLHPPRAPEGCVSNPDVFGIPCPKGIYKDMTKTQHSQPFWIYKTQEPQSSDVGKVAPVPRPEDLPRLNETPRPPPDNDSDSDDSYYPDLDFLRQSVQNKATSSKVTSESAIPTPAAQVVEARAPLPAQIVESPPVTPSVRTEPAALGTTVELRVNLSEPTRIPPPLPVPVTNCTQNEDEISLGDEDSIHEAMGPQIPPLTFTVDSEIRMEEAPVTDPLEFASAFLMLYGLPSSEGFSTTQSLITSIAARLHLTVRQIFRANSGHNQSFWFEMELVDQARQMRTYMHHRRENDRELLVTYADYEDYVGALARSSL</sequence>
<dbReference type="OrthoDB" id="3054462at2759"/>
<dbReference type="Proteomes" id="UP000001194">
    <property type="component" value="Unassembled WGS sequence"/>
</dbReference>
<reference evidence="2 3" key="1">
    <citation type="journal article" date="2008" name="Nature">
        <title>The genome of Laccaria bicolor provides insights into mycorrhizal symbiosis.</title>
        <authorList>
            <person name="Martin F."/>
            <person name="Aerts A."/>
            <person name="Ahren D."/>
            <person name="Brun A."/>
            <person name="Danchin E.G.J."/>
            <person name="Duchaussoy F."/>
            <person name="Gibon J."/>
            <person name="Kohler A."/>
            <person name="Lindquist E."/>
            <person name="Pereda V."/>
            <person name="Salamov A."/>
            <person name="Shapiro H.J."/>
            <person name="Wuyts J."/>
            <person name="Blaudez D."/>
            <person name="Buee M."/>
            <person name="Brokstein P."/>
            <person name="Canbaeck B."/>
            <person name="Cohen D."/>
            <person name="Courty P.E."/>
            <person name="Coutinho P.M."/>
            <person name="Delaruelle C."/>
            <person name="Detter J.C."/>
            <person name="Deveau A."/>
            <person name="DiFazio S."/>
            <person name="Duplessis S."/>
            <person name="Fraissinet-Tachet L."/>
            <person name="Lucic E."/>
            <person name="Frey-Klett P."/>
            <person name="Fourrey C."/>
            <person name="Feussner I."/>
            <person name="Gay G."/>
            <person name="Grimwood J."/>
            <person name="Hoegger P.J."/>
            <person name="Jain P."/>
            <person name="Kilaru S."/>
            <person name="Labbe J."/>
            <person name="Lin Y.C."/>
            <person name="Legue V."/>
            <person name="Le Tacon F."/>
            <person name="Marmeisse R."/>
            <person name="Melayah D."/>
            <person name="Montanini B."/>
            <person name="Muratet M."/>
            <person name="Nehls U."/>
            <person name="Niculita-Hirzel H."/>
            <person name="Oudot-Le Secq M.P."/>
            <person name="Peter M."/>
            <person name="Quesneville H."/>
            <person name="Rajashekar B."/>
            <person name="Reich M."/>
            <person name="Rouhier N."/>
            <person name="Schmutz J."/>
            <person name="Yin T."/>
            <person name="Chalot M."/>
            <person name="Henrissat B."/>
            <person name="Kuees U."/>
            <person name="Lucas S."/>
            <person name="Van de Peer Y."/>
            <person name="Podila G.K."/>
            <person name="Polle A."/>
            <person name="Pukkila P.J."/>
            <person name="Richardson P.M."/>
            <person name="Rouze P."/>
            <person name="Sanders I.R."/>
            <person name="Stajich J.E."/>
            <person name="Tunlid A."/>
            <person name="Tuskan G."/>
            <person name="Grigoriev I.V."/>
        </authorList>
    </citation>
    <scope>NUCLEOTIDE SEQUENCE [LARGE SCALE GENOMIC DNA]</scope>
    <source>
        <strain evidence="3">S238N-H82 / ATCC MYA-4686</strain>
    </source>
</reference>
<dbReference type="HOGENOM" id="CLU_466964_0_0_1"/>
<dbReference type="RefSeq" id="XP_001882540.1">
    <property type="nucleotide sequence ID" value="XM_001882505.1"/>
</dbReference>
<name>B0DFF2_LACBS</name>
<dbReference type="InParanoid" id="B0DFF2"/>
<evidence type="ECO:0000313" key="2">
    <source>
        <dbReference type="EMBL" id="EDR06693.1"/>
    </source>
</evidence>